<evidence type="ECO:0000313" key="3">
    <source>
        <dbReference type="EMBL" id="RLV58787.1"/>
    </source>
</evidence>
<feature type="signal peptide" evidence="1">
    <location>
        <begin position="1"/>
        <end position="25"/>
    </location>
</feature>
<gene>
    <name evidence="3" type="ORF">D5018_15415</name>
</gene>
<evidence type="ECO:0000259" key="2">
    <source>
        <dbReference type="Pfam" id="PF09832"/>
    </source>
</evidence>
<dbReference type="EMBL" id="QZEI01000055">
    <property type="protein sequence ID" value="RLV58787.1"/>
    <property type="molecule type" value="Genomic_DNA"/>
</dbReference>
<evidence type="ECO:0000256" key="1">
    <source>
        <dbReference type="SAM" id="SignalP"/>
    </source>
</evidence>
<organism evidence="3 4">
    <name type="scientific">Parashewanella curva</name>
    <dbReference type="NCBI Taxonomy" id="2338552"/>
    <lineage>
        <taxon>Bacteria</taxon>
        <taxon>Pseudomonadati</taxon>
        <taxon>Pseudomonadota</taxon>
        <taxon>Gammaproteobacteria</taxon>
        <taxon>Alteromonadales</taxon>
        <taxon>Shewanellaceae</taxon>
        <taxon>Parashewanella</taxon>
    </lineage>
</organism>
<protein>
    <submittedName>
        <fullName evidence="3">DUF2059 domain-containing protein</fullName>
    </submittedName>
</protein>
<dbReference type="Proteomes" id="UP000281474">
    <property type="component" value="Unassembled WGS sequence"/>
</dbReference>
<evidence type="ECO:0000313" key="4">
    <source>
        <dbReference type="Proteomes" id="UP000281474"/>
    </source>
</evidence>
<accession>A0A3L8PTQ0</accession>
<dbReference type="AlphaFoldDB" id="A0A3L8PTQ0"/>
<dbReference type="OrthoDB" id="191313at2"/>
<reference evidence="3 4" key="1">
    <citation type="submission" date="2018-09" db="EMBL/GenBank/DDBJ databases">
        <title>Phylogeny of the Shewanellaceae, and recommendation for two new genera, Pseudoshewanella and Parashewanella.</title>
        <authorList>
            <person name="Wang G."/>
        </authorList>
    </citation>
    <scope>NUCLEOTIDE SEQUENCE [LARGE SCALE GENOMIC DNA]</scope>
    <source>
        <strain evidence="3 4">C51</strain>
    </source>
</reference>
<name>A0A3L8PTQ0_9GAMM</name>
<proteinExistence type="predicted"/>
<dbReference type="RefSeq" id="WP_121839893.1">
    <property type="nucleotide sequence ID" value="NZ_ML014804.1"/>
</dbReference>
<feature type="chain" id="PRO_5018284433" evidence="1">
    <location>
        <begin position="26"/>
        <end position="132"/>
    </location>
</feature>
<feature type="domain" description="DUF2059" evidence="2">
    <location>
        <begin position="94"/>
        <end position="130"/>
    </location>
</feature>
<dbReference type="InterPro" id="IPR018637">
    <property type="entry name" value="DUF2059"/>
</dbReference>
<dbReference type="Pfam" id="PF09832">
    <property type="entry name" value="DUF2059"/>
    <property type="match status" value="1"/>
</dbReference>
<keyword evidence="4" id="KW-1185">Reference proteome</keyword>
<comment type="caution">
    <text evidence="3">The sequence shown here is derived from an EMBL/GenBank/DDBJ whole genome shotgun (WGS) entry which is preliminary data.</text>
</comment>
<keyword evidence="1" id="KW-0732">Signal</keyword>
<sequence>MFKLNTLVKAQLLVATLFLSAQASADEQSKREAVNELIKETNVSALVDSGLAQMNQMMKGTEKQLGIREDEKEIFERHMQKVRNLIKAEFSWKKMEEPVIEIYMKRFTEKEIRDSLAFYRTESGKSMLKKCR</sequence>